<dbReference type="EMBL" id="QGGY01000007">
    <property type="protein sequence ID" value="PWJ75215.1"/>
    <property type="molecule type" value="Genomic_DNA"/>
</dbReference>
<dbReference type="InterPro" id="IPR012338">
    <property type="entry name" value="Beta-lactam/transpept-like"/>
</dbReference>
<dbReference type="PANTHER" id="PTHR43283">
    <property type="entry name" value="BETA-LACTAMASE-RELATED"/>
    <property type="match status" value="1"/>
</dbReference>
<dbReference type="Proteomes" id="UP000245412">
    <property type="component" value="Unassembled WGS sequence"/>
</dbReference>
<dbReference type="InterPro" id="IPR050789">
    <property type="entry name" value="Diverse_Enzym_Activities"/>
</dbReference>
<accession>A0AB73T3T2</accession>
<dbReference type="AlphaFoldDB" id="A0AB73T3T2"/>
<name>A0AB73T3T2_9FIRM</name>
<keyword evidence="3" id="KW-1185">Reference proteome</keyword>
<gene>
    <name evidence="2" type="ORF">C7383_107222</name>
</gene>
<dbReference type="Pfam" id="PF00144">
    <property type="entry name" value="Beta-lactamase"/>
    <property type="match status" value="1"/>
</dbReference>
<dbReference type="InterPro" id="IPR001466">
    <property type="entry name" value="Beta-lactam-related"/>
</dbReference>
<sequence length="384" mass="43651">MKERLDAMLKDMCDRGDYMGLSVLAAKKGEVLYRRDYGFADREKGRAQAPDTIFHLYSMSKPVTAAAVMKLWEDGKLDLYDPVSKYLPGFLNQKVRENGELVPVKNEVTVRDLLNMTSGIVYPGDEKTPELNRLFDEAMERADGPEAFDTVEFANSIGRTPLMFHPGENWQYGASADVLGAVVQVVSGMRFGDYLKKTFFEPMGMKDTGFYIPPEKKDRLAVIYRMEPGKEVTEYHGRHLVIMDYEKEPSFQSGGAGLFSTMDDYLKFASMLCSKGVYGGTRYLTERTVRYMSSNQLTEKQLNCMEWQAITGYGYGNLMRVLLDPCQAAVVTEPGEFGWDGWTGTYMEVNPAEDVVIMLMTAQIDRDNVCSRRRIRNFIYQHIV</sequence>
<protein>
    <submittedName>
        <fullName evidence="2">CubicO group peptidase (Beta-lactamase class C family)</fullName>
    </submittedName>
</protein>
<evidence type="ECO:0000313" key="3">
    <source>
        <dbReference type="Proteomes" id="UP000245412"/>
    </source>
</evidence>
<evidence type="ECO:0000313" key="2">
    <source>
        <dbReference type="EMBL" id="PWJ75215.1"/>
    </source>
</evidence>
<reference evidence="2 3" key="1">
    <citation type="submission" date="2018-05" db="EMBL/GenBank/DDBJ databases">
        <authorList>
            <person name="Goeker M."/>
            <person name="Huntemann M."/>
            <person name="Clum A."/>
            <person name="Pillay M."/>
            <person name="Palaniappan K."/>
            <person name="Varghese N."/>
            <person name="Mikhailova N."/>
            <person name="Stamatis D."/>
            <person name="Reddy T."/>
            <person name="Daum C."/>
            <person name="Shapiro N."/>
            <person name="Ivanova N."/>
            <person name="Kyrpides N."/>
            <person name="Woyke T."/>
        </authorList>
    </citation>
    <scope>NUCLEOTIDE SEQUENCE [LARGE SCALE GENOMIC DNA]</scope>
    <source>
        <strain evidence="2 3">DSM 26524</strain>
    </source>
</reference>
<proteinExistence type="predicted"/>
<evidence type="ECO:0000259" key="1">
    <source>
        <dbReference type="Pfam" id="PF00144"/>
    </source>
</evidence>
<comment type="caution">
    <text evidence="2">The sequence shown here is derived from an EMBL/GenBank/DDBJ whole genome shotgun (WGS) entry which is preliminary data.</text>
</comment>
<feature type="domain" description="Beta-lactamase-related" evidence="1">
    <location>
        <begin position="6"/>
        <end position="363"/>
    </location>
</feature>
<dbReference type="RefSeq" id="WP_109627107.1">
    <property type="nucleotide sequence ID" value="NZ_JANKBI010000024.1"/>
</dbReference>
<dbReference type="Gene3D" id="3.40.710.10">
    <property type="entry name" value="DD-peptidase/beta-lactamase superfamily"/>
    <property type="match status" value="1"/>
</dbReference>
<dbReference type="PANTHER" id="PTHR43283:SF3">
    <property type="entry name" value="BETA-LACTAMASE FAMILY PROTEIN (AFU_ORTHOLOGUE AFUA_5G07500)"/>
    <property type="match status" value="1"/>
</dbReference>
<organism evidence="2 3">
    <name type="scientific">Murimonas intestini</name>
    <dbReference type="NCBI Taxonomy" id="1337051"/>
    <lineage>
        <taxon>Bacteria</taxon>
        <taxon>Bacillati</taxon>
        <taxon>Bacillota</taxon>
        <taxon>Clostridia</taxon>
        <taxon>Lachnospirales</taxon>
        <taxon>Lachnospiraceae</taxon>
        <taxon>Murimonas</taxon>
    </lineage>
</organism>
<dbReference type="SUPFAM" id="SSF56601">
    <property type="entry name" value="beta-lactamase/transpeptidase-like"/>
    <property type="match status" value="1"/>
</dbReference>